<gene>
    <name evidence="2" type="ORF">BDV24DRAFT_114180</name>
</gene>
<keyword evidence="1" id="KW-0812">Transmembrane</keyword>
<dbReference type="Proteomes" id="UP000325558">
    <property type="component" value="Unassembled WGS sequence"/>
</dbReference>
<proteinExistence type="predicted"/>
<dbReference type="EMBL" id="ML737199">
    <property type="protein sequence ID" value="KAE8336223.1"/>
    <property type="molecule type" value="Genomic_DNA"/>
</dbReference>
<dbReference type="AlphaFoldDB" id="A0A5N6XU85"/>
<organism evidence="2">
    <name type="scientific">Aspergillus arachidicola</name>
    <dbReference type="NCBI Taxonomy" id="656916"/>
    <lineage>
        <taxon>Eukaryota</taxon>
        <taxon>Fungi</taxon>
        <taxon>Dikarya</taxon>
        <taxon>Ascomycota</taxon>
        <taxon>Pezizomycotina</taxon>
        <taxon>Eurotiomycetes</taxon>
        <taxon>Eurotiomycetidae</taxon>
        <taxon>Eurotiales</taxon>
        <taxon>Aspergillaceae</taxon>
        <taxon>Aspergillus</taxon>
        <taxon>Aspergillus subgen. Circumdati</taxon>
    </lineage>
</organism>
<reference evidence="2" key="1">
    <citation type="submission" date="2019-04" db="EMBL/GenBank/DDBJ databases">
        <title>Friends and foes A comparative genomics study of 23 Aspergillus species from section Flavi.</title>
        <authorList>
            <consortium name="DOE Joint Genome Institute"/>
            <person name="Kjaerbolling I."/>
            <person name="Vesth T."/>
            <person name="Frisvad J.C."/>
            <person name="Nybo J.L."/>
            <person name="Theobald S."/>
            <person name="Kildgaard S."/>
            <person name="Isbrandt T."/>
            <person name="Kuo A."/>
            <person name="Sato A."/>
            <person name="Lyhne E.K."/>
            <person name="Kogle M.E."/>
            <person name="Wiebenga A."/>
            <person name="Kun R.S."/>
            <person name="Lubbers R.J."/>
            <person name="Makela M.R."/>
            <person name="Barry K."/>
            <person name="Chovatia M."/>
            <person name="Clum A."/>
            <person name="Daum C."/>
            <person name="Haridas S."/>
            <person name="He G."/>
            <person name="LaButti K."/>
            <person name="Lipzen A."/>
            <person name="Mondo S."/>
            <person name="Riley R."/>
            <person name="Salamov A."/>
            <person name="Simmons B.A."/>
            <person name="Magnuson J.K."/>
            <person name="Henrissat B."/>
            <person name="Mortensen U.H."/>
            <person name="Larsen T.O."/>
            <person name="Devries R.P."/>
            <person name="Grigoriev I.V."/>
            <person name="Machida M."/>
            <person name="Baker S.E."/>
            <person name="Andersen M.R."/>
        </authorList>
    </citation>
    <scope>NUCLEOTIDE SEQUENCE</scope>
    <source>
        <strain evidence="2">CBS 117612</strain>
    </source>
</reference>
<protein>
    <submittedName>
        <fullName evidence="2">Uncharacterized protein</fullName>
    </submittedName>
</protein>
<keyword evidence="1" id="KW-0472">Membrane</keyword>
<feature type="transmembrane region" description="Helical" evidence="1">
    <location>
        <begin position="15"/>
        <end position="43"/>
    </location>
</feature>
<name>A0A5N6XU85_9EURO</name>
<sequence length="58" mass="6871">MTVWVLVPKLEGWSFHFLFIIVIIVDGLLGTTILKGFFFSYFLSSHRFRYRSEQLKSV</sequence>
<keyword evidence="1" id="KW-1133">Transmembrane helix</keyword>
<evidence type="ECO:0000256" key="1">
    <source>
        <dbReference type="SAM" id="Phobius"/>
    </source>
</evidence>
<evidence type="ECO:0000313" key="2">
    <source>
        <dbReference type="EMBL" id="KAE8336223.1"/>
    </source>
</evidence>
<accession>A0A5N6XU85</accession>